<evidence type="ECO:0000313" key="1">
    <source>
        <dbReference type="EMBL" id="MFD1936652.1"/>
    </source>
</evidence>
<protein>
    <submittedName>
        <fullName evidence="1">Uncharacterized protein</fullName>
    </submittedName>
</protein>
<dbReference type="EMBL" id="JBHUFV010000051">
    <property type="protein sequence ID" value="MFD1936652.1"/>
    <property type="molecule type" value="Genomic_DNA"/>
</dbReference>
<comment type="caution">
    <text evidence="1">The sequence shown here is derived from an EMBL/GenBank/DDBJ whole genome shotgun (WGS) entry which is preliminary data.</text>
</comment>
<organism evidence="1 2">
    <name type="scientific">Nonomuraea mangrovi</name>
    <dbReference type="NCBI Taxonomy" id="2316207"/>
    <lineage>
        <taxon>Bacteria</taxon>
        <taxon>Bacillati</taxon>
        <taxon>Actinomycetota</taxon>
        <taxon>Actinomycetes</taxon>
        <taxon>Streptosporangiales</taxon>
        <taxon>Streptosporangiaceae</taxon>
        <taxon>Nonomuraea</taxon>
    </lineage>
</organism>
<sequence length="103" mass="11139">METARHGDDADALALAEAEWEHVTRLARTHGMTIGSPEAGPGEADPVTGSGAIYETHFNEHRPYRSLGQAAPLRALTDPVEGDIKVIRRDRLGGLIHEYAQVA</sequence>
<accession>A0ABW4T5L3</accession>
<dbReference type="RefSeq" id="WP_379577128.1">
    <property type="nucleotide sequence ID" value="NZ_JBHUFV010000051.1"/>
</dbReference>
<dbReference type="Proteomes" id="UP001597368">
    <property type="component" value="Unassembled WGS sequence"/>
</dbReference>
<evidence type="ECO:0000313" key="2">
    <source>
        <dbReference type="Proteomes" id="UP001597368"/>
    </source>
</evidence>
<gene>
    <name evidence="1" type="ORF">ACFSKW_34790</name>
</gene>
<name>A0ABW4T5L3_9ACTN</name>
<keyword evidence="2" id="KW-1185">Reference proteome</keyword>
<reference evidence="2" key="1">
    <citation type="journal article" date="2019" name="Int. J. Syst. Evol. Microbiol.">
        <title>The Global Catalogue of Microorganisms (GCM) 10K type strain sequencing project: providing services to taxonomists for standard genome sequencing and annotation.</title>
        <authorList>
            <consortium name="The Broad Institute Genomics Platform"/>
            <consortium name="The Broad Institute Genome Sequencing Center for Infectious Disease"/>
            <person name="Wu L."/>
            <person name="Ma J."/>
        </authorList>
    </citation>
    <scope>NUCLEOTIDE SEQUENCE [LARGE SCALE GENOMIC DNA]</scope>
    <source>
        <strain evidence="2">ICMP 6774ER</strain>
    </source>
</reference>
<proteinExistence type="predicted"/>